<protein>
    <recommendedName>
        <fullName evidence="3">Lipoprotein</fullName>
    </recommendedName>
</protein>
<dbReference type="OrthoDB" id="1178167at2"/>
<keyword evidence="2" id="KW-1185">Reference proteome</keyword>
<reference evidence="1 2" key="1">
    <citation type="submission" date="2019-12" db="EMBL/GenBank/DDBJ databases">
        <authorList>
            <person name="Sun J.-Q."/>
        </authorList>
    </citation>
    <scope>NUCLEOTIDE SEQUENCE [LARGE SCALE GENOMIC DNA]</scope>
    <source>
        <strain evidence="1 2">JCM 17928</strain>
    </source>
</reference>
<sequence>MKKAFWFICFLLLLTGCKKNNNNLNVVIKSVNPYYEGKVDLFFIELKTNANDSLYYFAKFPMAEFNASDTIKFTDLPNEKYKLKYLGLLGDTISKSFSLSNNLTKTISVVYDSINTEAYRHKTPISRLKSKDLYTIVAKGGCVASMTSSYTITRENNDYYWIEDDSTKVVLTEKMKTIIQDFEAELLTIKGKGSFSSTGAMTYYIDSPGFIDTIHDRTLNWQGFENMSHIYYKEHINK</sequence>
<evidence type="ECO:0000313" key="2">
    <source>
        <dbReference type="Proteomes" id="UP000433945"/>
    </source>
</evidence>
<name>A0A6N8HEW2_9FLAO</name>
<organism evidence="1 2">
    <name type="scientific">Flavobacterium rakeshii</name>
    <dbReference type="NCBI Taxonomy" id="1038845"/>
    <lineage>
        <taxon>Bacteria</taxon>
        <taxon>Pseudomonadati</taxon>
        <taxon>Bacteroidota</taxon>
        <taxon>Flavobacteriia</taxon>
        <taxon>Flavobacteriales</taxon>
        <taxon>Flavobacteriaceae</taxon>
        <taxon>Flavobacterium</taxon>
    </lineage>
</organism>
<evidence type="ECO:0008006" key="3">
    <source>
        <dbReference type="Google" id="ProtNLM"/>
    </source>
</evidence>
<dbReference type="AlphaFoldDB" id="A0A6N8HEW2"/>
<dbReference type="Proteomes" id="UP000433945">
    <property type="component" value="Unassembled WGS sequence"/>
</dbReference>
<evidence type="ECO:0000313" key="1">
    <source>
        <dbReference type="EMBL" id="MUV04248.1"/>
    </source>
</evidence>
<gene>
    <name evidence="1" type="ORF">GN157_11055</name>
</gene>
<dbReference type="EMBL" id="WOWP01000038">
    <property type="protein sequence ID" value="MUV04248.1"/>
    <property type="molecule type" value="Genomic_DNA"/>
</dbReference>
<dbReference type="PROSITE" id="PS51257">
    <property type="entry name" value="PROKAR_LIPOPROTEIN"/>
    <property type="match status" value="1"/>
</dbReference>
<accession>A0A6N8HEW2</accession>
<dbReference type="RefSeq" id="WP_157483461.1">
    <property type="nucleotide sequence ID" value="NZ_WOWP01000038.1"/>
</dbReference>
<proteinExistence type="predicted"/>
<comment type="caution">
    <text evidence="1">The sequence shown here is derived from an EMBL/GenBank/DDBJ whole genome shotgun (WGS) entry which is preliminary data.</text>
</comment>